<gene>
    <name evidence="11" type="ordered locus">Msil_2280</name>
</gene>
<sequence>MAQVAMQIAGRVYRVACDEGEEPHLEGLARLVDGKIAGMRDKFGEMGDQRLTIMAAVTLADELHESQRRVSELEARLAEVQENAADALSGREAWIDRVTEAVGEASARIERAAQDMSGASRGED</sequence>
<keyword evidence="6" id="KW-0131">Cell cycle</keyword>
<keyword evidence="3" id="KW-0963">Cytoplasm</keyword>
<comment type="subcellular location">
    <subcellularLocation>
        <location evidence="1">Cytoplasm</location>
    </subcellularLocation>
</comment>
<evidence type="ECO:0000256" key="8">
    <source>
        <dbReference type="ARBA" id="ARBA00026068"/>
    </source>
</evidence>
<dbReference type="SUPFAM" id="SSF102829">
    <property type="entry name" value="Cell division protein ZapA-like"/>
    <property type="match status" value="1"/>
</dbReference>
<evidence type="ECO:0000256" key="6">
    <source>
        <dbReference type="ARBA" id="ARBA00023306"/>
    </source>
</evidence>
<evidence type="ECO:0000256" key="1">
    <source>
        <dbReference type="ARBA" id="ARBA00004496"/>
    </source>
</evidence>
<comment type="subunit">
    <text evidence="8">Homodimer. Interacts with FtsZ.</text>
</comment>
<dbReference type="OrthoDB" id="9797575at2"/>
<dbReference type="EMBL" id="CP001280">
    <property type="protein sequence ID" value="ACK51212.1"/>
    <property type="molecule type" value="Genomic_DNA"/>
</dbReference>
<dbReference type="PANTHER" id="PTHR34981">
    <property type="entry name" value="CELL DIVISION PROTEIN ZAPA"/>
    <property type="match status" value="1"/>
</dbReference>
<dbReference type="GO" id="GO:0043093">
    <property type="term" value="P:FtsZ-dependent cytokinesis"/>
    <property type="evidence" value="ECO:0007669"/>
    <property type="project" value="TreeGrafter"/>
</dbReference>
<evidence type="ECO:0000256" key="2">
    <source>
        <dbReference type="ARBA" id="ARBA00015195"/>
    </source>
</evidence>
<dbReference type="GO" id="GO:0000917">
    <property type="term" value="P:division septum assembly"/>
    <property type="evidence" value="ECO:0007669"/>
    <property type="project" value="UniProtKB-KW"/>
</dbReference>
<dbReference type="HOGENOM" id="CLU_133828_2_0_5"/>
<evidence type="ECO:0000256" key="10">
    <source>
        <dbReference type="SAM" id="Coils"/>
    </source>
</evidence>
<dbReference type="GO" id="GO:0030428">
    <property type="term" value="C:cell septum"/>
    <property type="evidence" value="ECO:0007669"/>
    <property type="project" value="TreeGrafter"/>
</dbReference>
<evidence type="ECO:0000313" key="11">
    <source>
        <dbReference type="EMBL" id="ACK51212.1"/>
    </source>
</evidence>
<evidence type="ECO:0000256" key="9">
    <source>
        <dbReference type="ARBA" id="ARBA00033158"/>
    </source>
</evidence>
<keyword evidence="12" id="KW-1185">Reference proteome</keyword>
<dbReference type="Pfam" id="PF05164">
    <property type="entry name" value="ZapA"/>
    <property type="match status" value="1"/>
</dbReference>
<dbReference type="PANTHER" id="PTHR34981:SF1">
    <property type="entry name" value="CELL DIVISION PROTEIN ZAPA"/>
    <property type="match status" value="1"/>
</dbReference>
<evidence type="ECO:0000256" key="5">
    <source>
        <dbReference type="ARBA" id="ARBA00023210"/>
    </source>
</evidence>
<comment type="function">
    <text evidence="7">Activator of cell division through the inhibition of FtsZ GTPase activity, therefore promoting FtsZ assembly into bundles of protofilaments necessary for the formation of the division Z ring. It is recruited early at mid-cell but it is not essential for cell division.</text>
</comment>
<dbReference type="RefSeq" id="WP_012591281.1">
    <property type="nucleotide sequence ID" value="NC_011666.1"/>
</dbReference>
<dbReference type="InterPro" id="IPR036192">
    <property type="entry name" value="Cell_div_ZapA-like_sf"/>
</dbReference>
<dbReference type="AlphaFoldDB" id="B8EI93"/>
<dbReference type="GO" id="GO:0000921">
    <property type="term" value="P:septin ring assembly"/>
    <property type="evidence" value="ECO:0007669"/>
    <property type="project" value="TreeGrafter"/>
</dbReference>
<organism evidence="11 12">
    <name type="scientific">Methylocella silvestris (strain DSM 15510 / CIP 108128 / LMG 27833 / NCIMB 13906 / BL2)</name>
    <dbReference type="NCBI Taxonomy" id="395965"/>
    <lineage>
        <taxon>Bacteria</taxon>
        <taxon>Pseudomonadati</taxon>
        <taxon>Pseudomonadota</taxon>
        <taxon>Alphaproteobacteria</taxon>
        <taxon>Hyphomicrobiales</taxon>
        <taxon>Beijerinckiaceae</taxon>
        <taxon>Methylocella</taxon>
    </lineage>
</organism>
<dbReference type="eggNOG" id="COG3027">
    <property type="taxonomic scope" value="Bacteria"/>
</dbReference>
<evidence type="ECO:0000256" key="3">
    <source>
        <dbReference type="ARBA" id="ARBA00022490"/>
    </source>
</evidence>
<feature type="coiled-coil region" evidence="10">
    <location>
        <begin position="56"/>
        <end position="115"/>
    </location>
</feature>
<keyword evidence="5" id="KW-0717">Septation</keyword>
<accession>B8EI93</accession>
<name>B8EI93_METSB</name>
<evidence type="ECO:0000256" key="4">
    <source>
        <dbReference type="ARBA" id="ARBA00022618"/>
    </source>
</evidence>
<dbReference type="GO" id="GO:0005829">
    <property type="term" value="C:cytosol"/>
    <property type="evidence" value="ECO:0007669"/>
    <property type="project" value="TreeGrafter"/>
</dbReference>
<keyword evidence="4" id="KW-0132">Cell division</keyword>
<dbReference type="KEGG" id="msl:Msil_2280"/>
<protein>
    <recommendedName>
        <fullName evidence="2">Cell division protein ZapA</fullName>
    </recommendedName>
    <alternativeName>
        <fullName evidence="9">Z ring-associated protein ZapA</fullName>
    </alternativeName>
</protein>
<dbReference type="InterPro" id="IPR007838">
    <property type="entry name" value="Cell_div_ZapA-like"/>
</dbReference>
<keyword evidence="10" id="KW-0175">Coiled coil</keyword>
<dbReference type="InterPro" id="IPR042233">
    <property type="entry name" value="Cell_div_ZapA_N"/>
</dbReference>
<dbReference type="STRING" id="395965.Msil_2280"/>
<dbReference type="GO" id="GO:0032153">
    <property type="term" value="C:cell division site"/>
    <property type="evidence" value="ECO:0007669"/>
    <property type="project" value="TreeGrafter"/>
</dbReference>
<dbReference type="Gene3D" id="3.30.160.880">
    <property type="entry name" value="Cell division protein ZapA protomer, N-terminal domain"/>
    <property type="match status" value="1"/>
</dbReference>
<evidence type="ECO:0000256" key="7">
    <source>
        <dbReference type="ARBA" id="ARBA00024910"/>
    </source>
</evidence>
<reference evidence="11 12" key="1">
    <citation type="journal article" date="2010" name="J. Bacteriol.">
        <title>Complete genome sequence of the aerobic facultative methanotroph Methylocella silvestris BL2.</title>
        <authorList>
            <person name="Chen Y."/>
            <person name="Crombie A."/>
            <person name="Rahman M.T."/>
            <person name="Dedysh S.N."/>
            <person name="Liesack W."/>
            <person name="Stott M.B."/>
            <person name="Alam M."/>
            <person name="Theisen A.R."/>
            <person name="Murrell J.C."/>
            <person name="Dunfield P.F."/>
        </authorList>
    </citation>
    <scope>NUCLEOTIDE SEQUENCE [LARGE SCALE GENOMIC DNA]</scope>
    <source>
        <strain evidence="12">DSM 15510 / CIP 108128 / LMG 27833 / NCIMB 13906 / BL2</strain>
    </source>
</reference>
<proteinExistence type="predicted"/>
<evidence type="ECO:0000313" key="12">
    <source>
        <dbReference type="Proteomes" id="UP000002257"/>
    </source>
</evidence>
<dbReference type="Proteomes" id="UP000002257">
    <property type="component" value="Chromosome"/>
</dbReference>